<dbReference type="OrthoDB" id="2633250at2"/>
<dbReference type="Proteomes" id="UP000297318">
    <property type="component" value="Unassembled WGS sequence"/>
</dbReference>
<dbReference type="PANTHER" id="PTHR47572">
    <property type="entry name" value="LIPOPROTEIN-RELATED"/>
    <property type="match status" value="1"/>
</dbReference>
<dbReference type="InterPro" id="IPR011042">
    <property type="entry name" value="6-blade_b-propeller_TolB-like"/>
</dbReference>
<dbReference type="SUPFAM" id="SSF63829">
    <property type="entry name" value="Calcium-dependent phosphotriesterase"/>
    <property type="match status" value="1"/>
</dbReference>
<dbReference type="AlphaFoldDB" id="A0A4Z1E023"/>
<evidence type="ECO:0000313" key="4">
    <source>
        <dbReference type="EMBL" id="TGO05305.1"/>
    </source>
</evidence>
<dbReference type="Pfam" id="PF08450">
    <property type="entry name" value="SGL"/>
    <property type="match status" value="1"/>
</dbReference>
<name>A0A4Z1E023_9MICO</name>
<feature type="domain" description="SMP-30/Gluconolactonase/LRE-like region" evidence="3">
    <location>
        <begin position="37"/>
        <end position="297"/>
    </location>
</feature>
<dbReference type="RefSeq" id="WP_135849327.1">
    <property type="nucleotide sequence ID" value="NZ_RHPJ01000002.1"/>
</dbReference>
<dbReference type="InterPro" id="IPR051262">
    <property type="entry name" value="SMP-30/CGR1_Lactonase"/>
</dbReference>
<dbReference type="Gene3D" id="2.120.10.30">
    <property type="entry name" value="TolB, C-terminal domain"/>
    <property type="match status" value="1"/>
</dbReference>
<evidence type="ECO:0000256" key="1">
    <source>
        <dbReference type="ARBA" id="ARBA00008853"/>
    </source>
</evidence>
<evidence type="ECO:0000313" key="5">
    <source>
        <dbReference type="Proteomes" id="UP000297318"/>
    </source>
</evidence>
<reference evidence="4 5" key="1">
    <citation type="submission" date="2018-11" db="EMBL/GenBank/DDBJ databases">
        <title>Complete genome sequencing of the Actinobacteria Serinibacter sp. K3-2.</title>
        <authorList>
            <person name="Rakitin A.L."/>
            <person name="Beletsky A.V."/>
            <person name="Mardanov A.V."/>
            <person name="Ravin N.V."/>
            <person name="Gromova A.S."/>
            <person name="Filippova S.N."/>
            <person name="Gal'Chenko V.F."/>
        </authorList>
    </citation>
    <scope>NUCLEOTIDE SEQUENCE [LARGE SCALE GENOMIC DNA]</scope>
    <source>
        <strain evidence="4 5">K3-2</strain>
    </source>
</reference>
<comment type="similarity">
    <text evidence="1">Belongs to the SMP-30/CGR1 family.</text>
</comment>
<comment type="caution">
    <text evidence="4">The sequence shown here is derived from an EMBL/GenBank/DDBJ whole genome shotgun (WGS) entry which is preliminary data.</text>
</comment>
<dbReference type="PANTHER" id="PTHR47572:SF4">
    <property type="entry name" value="LACTONASE DRP35"/>
    <property type="match status" value="1"/>
</dbReference>
<gene>
    <name evidence="4" type="ORF">SERN_1309</name>
</gene>
<evidence type="ECO:0000259" key="3">
    <source>
        <dbReference type="Pfam" id="PF08450"/>
    </source>
</evidence>
<keyword evidence="2" id="KW-0378">Hydrolase</keyword>
<keyword evidence="5" id="KW-1185">Reference proteome</keyword>
<sequence>MSEQSQVRLDVADPAVRSLVAPGARLKEIASGGEWFEGPAWLGDTLVWSDVRGNRLHAWDRERGARTWIEESHHQNGHTVDREGRLVAASHGERAVVRREHDGRWTTIADFTPDWKRFNSPNDVIVSSDGATWFTDPTFGLHQSEEGFEPPAMPSEIGGSHVFRAGPRGLRDGVRNLTAHLPAMPAPNGLALSPDESVLYVSDSSANHILGFRVRLSLDGPELHQPWIVHRTFEGSPDGIRVDPTGRLWSSSGAGVEILRPGLPGERARHLGTILVPQVTANLAFSPDLRRLALTSTSSVYLLKLGDVTV</sequence>
<proteinExistence type="inferred from homology"/>
<dbReference type="InterPro" id="IPR013658">
    <property type="entry name" value="SGL"/>
</dbReference>
<organism evidence="4 5">
    <name type="scientific">Serinibacter arcticus</name>
    <dbReference type="NCBI Taxonomy" id="1655435"/>
    <lineage>
        <taxon>Bacteria</taxon>
        <taxon>Bacillati</taxon>
        <taxon>Actinomycetota</taxon>
        <taxon>Actinomycetes</taxon>
        <taxon>Micrococcales</taxon>
        <taxon>Beutenbergiaceae</taxon>
        <taxon>Serinibacter</taxon>
    </lineage>
</organism>
<accession>A0A4Z1E023</accession>
<protein>
    <submittedName>
        <fullName evidence="4">Gluconolactonase</fullName>
    </submittedName>
</protein>
<dbReference type="EMBL" id="RHPJ01000002">
    <property type="protein sequence ID" value="TGO05305.1"/>
    <property type="molecule type" value="Genomic_DNA"/>
</dbReference>
<dbReference type="GO" id="GO:0016787">
    <property type="term" value="F:hydrolase activity"/>
    <property type="evidence" value="ECO:0007669"/>
    <property type="project" value="UniProtKB-KW"/>
</dbReference>
<evidence type="ECO:0000256" key="2">
    <source>
        <dbReference type="ARBA" id="ARBA00022801"/>
    </source>
</evidence>